<feature type="compositionally biased region" description="Polar residues" evidence="1">
    <location>
        <begin position="251"/>
        <end position="264"/>
    </location>
</feature>
<keyword evidence="4" id="KW-1185">Reference proteome</keyword>
<dbReference type="Proteomes" id="UP000614811">
    <property type="component" value="Unassembled WGS sequence"/>
</dbReference>
<comment type="caution">
    <text evidence="3">The sequence shown here is derived from an EMBL/GenBank/DDBJ whole genome shotgun (WGS) entry which is preliminary data.</text>
</comment>
<proteinExistence type="predicted"/>
<dbReference type="InterPro" id="IPR003399">
    <property type="entry name" value="Mce/MlaD"/>
</dbReference>
<organism evidence="3 4">
    <name type="scientific">Arenicella chitinivorans</name>
    <dbReference type="NCBI Taxonomy" id="1329800"/>
    <lineage>
        <taxon>Bacteria</taxon>
        <taxon>Pseudomonadati</taxon>
        <taxon>Pseudomonadota</taxon>
        <taxon>Gammaproteobacteria</taxon>
        <taxon>Arenicellales</taxon>
        <taxon>Arenicellaceae</taxon>
        <taxon>Arenicella</taxon>
    </lineage>
</organism>
<protein>
    <recommendedName>
        <fullName evidence="2">Mce/MlaD domain-containing protein</fullName>
    </recommendedName>
</protein>
<dbReference type="Gene3D" id="1.20.120.20">
    <property type="entry name" value="Apolipoprotein"/>
    <property type="match status" value="1"/>
</dbReference>
<gene>
    <name evidence="3" type="ORF">GCM10008090_22960</name>
</gene>
<feature type="region of interest" description="Disordered" evidence="1">
    <location>
        <begin position="251"/>
        <end position="272"/>
    </location>
</feature>
<evidence type="ECO:0000256" key="1">
    <source>
        <dbReference type="SAM" id="MobiDB-lite"/>
    </source>
</evidence>
<feature type="domain" description="Mce/MlaD" evidence="2">
    <location>
        <begin position="15"/>
        <end position="73"/>
    </location>
</feature>
<dbReference type="EMBL" id="BMXA01000003">
    <property type="protein sequence ID" value="GHA12472.1"/>
    <property type="molecule type" value="Genomic_DNA"/>
</dbReference>
<reference evidence="3" key="2">
    <citation type="submission" date="2020-09" db="EMBL/GenBank/DDBJ databases">
        <authorList>
            <person name="Sun Q."/>
            <person name="Kim S."/>
        </authorList>
    </citation>
    <scope>NUCLEOTIDE SEQUENCE</scope>
    <source>
        <strain evidence="3">KCTC 12711</strain>
    </source>
</reference>
<dbReference type="Pfam" id="PF02470">
    <property type="entry name" value="MlaD"/>
    <property type="match status" value="1"/>
</dbReference>
<sequence>MLTGLVACTSPQPFQVSARFNQTRDIEVGRPVLFDGVSVGEVLTVTPEGAGSIVAMSVTPEAAEMISADAALVVNRIKPGAPLELHNPSGVMVEPLQAGQRVQAMDSMLELMAWSVGDAINAGGEQLAVMVDDFQRYIKSDEFQQNAQAVQQQLQDALGTTAAALKTIGDNVAQSIVNVAATEEQLAKAIDELGDELGPVVEELARSSADLATELDQFAEQLENASPEQKASGERLIQSITDLLAKLNQSLEQGSVPTSKATPETSDEAGSF</sequence>
<dbReference type="AlphaFoldDB" id="A0A918RUG5"/>
<evidence type="ECO:0000313" key="3">
    <source>
        <dbReference type="EMBL" id="GHA12472.1"/>
    </source>
</evidence>
<name>A0A918RUG5_9GAMM</name>
<evidence type="ECO:0000313" key="4">
    <source>
        <dbReference type="Proteomes" id="UP000614811"/>
    </source>
</evidence>
<accession>A0A918RUG5</accession>
<evidence type="ECO:0000259" key="2">
    <source>
        <dbReference type="Pfam" id="PF02470"/>
    </source>
</evidence>
<reference evidence="3" key="1">
    <citation type="journal article" date="2014" name="Int. J. Syst. Evol. Microbiol.">
        <title>Complete genome sequence of Corynebacterium casei LMG S-19264T (=DSM 44701T), isolated from a smear-ripened cheese.</title>
        <authorList>
            <consortium name="US DOE Joint Genome Institute (JGI-PGF)"/>
            <person name="Walter F."/>
            <person name="Albersmeier A."/>
            <person name="Kalinowski J."/>
            <person name="Ruckert C."/>
        </authorList>
    </citation>
    <scope>NUCLEOTIDE SEQUENCE</scope>
    <source>
        <strain evidence="3">KCTC 12711</strain>
    </source>
</reference>